<dbReference type="SUPFAM" id="SSF56300">
    <property type="entry name" value="Metallo-dependent phosphatases"/>
    <property type="match status" value="1"/>
</dbReference>
<dbReference type="Pfam" id="PF02872">
    <property type="entry name" value="5_nucleotid_C"/>
    <property type="match status" value="1"/>
</dbReference>
<dbReference type="Proteomes" id="UP000663090">
    <property type="component" value="Chromosome"/>
</dbReference>
<evidence type="ECO:0000256" key="3">
    <source>
        <dbReference type="RuleBase" id="RU362119"/>
    </source>
</evidence>
<evidence type="ECO:0000313" key="7">
    <source>
        <dbReference type="EMBL" id="QSQ13986.1"/>
    </source>
</evidence>
<evidence type="ECO:0000256" key="1">
    <source>
        <dbReference type="ARBA" id="ARBA00006654"/>
    </source>
</evidence>
<feature type="domain" description="Calcineurin-like phosphoesterase" evidence="5">
    <location>
        <begin position="52"/>
        <end position="303"/>
    </location>
</feature>
<evidence type="ECO:0000256" key="4">
    <source>
        <dbReference type="SAM" id="MobiDB-lite"/>
    </source>
</evidence>
<dbReference type="InterPro" id="IPR004843">
    <property type="entry name" value="Calcineurin-like_PHP"/>
</dbReference>
<feature type="region of interest" description="Disordered" evidence="4">
    <location>
        <begin position="24"/>
        <end position="45"/>
    </location>
</feature>
<feature type="compositionally biased region" description="Pro residues" evidence="4">
    <location>
        <begin position="24"/>
        <end position="37"/>
    </location>
</feature>
<keyword evidence="2 3" id="KW-0732">Signal</keyword>
<dbReference type="PROSITE" id="PS51257">
    <property type="entry name" value="PROKAR_LIPOPROTEIN"/>
    <property type="match status" value="1"/>
</dbReference>
<dbReference type="InterPro" id="IPR006179">
    <property type="entry name" value="5_nucleotidase/apyrase"/>
</dbReference>
<dbReference type="PANTHER" id="PTHR11575:SF24">
    <property type="entry name" value="5'-NUCLEOTIDASE"/>
    <property type="match status" value="1"/>
</dbReference>
<keyword evidence="3" id="KW-0547">Nucleotide-binding</keyword>
<reference evidence="7 8" key="1">
    <citation type="submission" date="2021-02" db="EMBL/GenBank/DDBJ databases">
        <title>De Novo genome assembly of isolated myxobacteria.</title>
        <authorList>
            <person name="Stevens D.C."/>
        </authorList>
    </citation>
    <scope>NUCLEOTIDE SEQUENCE [LARGE SCALE GENOMIC DNA]</scope>
    <source>
        <strain evidence="7 8">SCHIC003</strain>
    </source>
</reference>
<keyword evidence="3" id="KW-0378">Hydrolase</keyword>
<dbReference type="Pfam" id="PF00149">
    <property type="entry name" value="Metallophos"/>
    <property type="match status" value="1"/>
</dbReference>
<dbReference type="InterPro" id="IPR008334">
    <property type="entry name" value="5'-Nucleotdase_C"/>
</dbReference>
<dbReference type="EMBL" id="CP071091">
    <property type="protein sequence ID" value="QSQ13986.1"/>
    <property type="molecule type" value="Genomic_DNA"/>
</dbReference>
<evidence type="ECO:0000259" key="6">
    <source>
        <dbReference type="Pfam" id="PF02872"/>
    </source>
</evidence>
<feature type="signal peptide" evidence="3">
    <location>
        <begin position="1"/>
        <end position="29"/>
    </location>
</feature>
<protein>
    <submittedName>
        <fullName evidence="7">5'-nucleotidase C-terminal domain-containing protein</fullName>
    </submittedName>
</protein>
<feature type="chain" id="PRO_5044991998" evidence="3">
    <location>
        <begin position="30"/>
        <end position="617"/>
    </location>
</feature>
<evidence type="ECO:0000313" key="8">
    <source>
        <dbReference type="Proteomes" id="UP000663090"/>
    </source>
</evidence>
<dbReference type="InterPro" id="IPR006146">
    <property type="entry name" value="5'-Nucleotdase_CS"/>
</dbReference>
<evidence type="ECO:0000256" key="2">
    <source>
        <dbReference type="ARBA" id="ARBA00022729"/>
    </source>
</evidence>
<keyword evidence="8" id="KW-1185">Reference proteome</keyword>
<gene>
    <name evidence="7" type="ORF">JY572_37670</name>
</gene>
<dbReference type="SUPFAM" id="SSF55816">
    <property type="entry name" value="5'-nucleotidase (syn. UDP-sugar hydrolase), C-terminal domain"/>
    <property type="match status" value="1"/>
</dbReference>
<comment type="similarity">
    <text evidence="1 3">Belongs to the 5'-nucleotidase family.</text>
</comment>
<evidence type="ECO:0000259" key="5">
    <source>
        <dbReference type="Pfam" id="PF00149"/>
    </source>
</evidence>
<dbReference type="InterPro" id="IPR036907">
    <property type="entry name" value="5'-Nucleotdase_C_sf"/>
</dbReference>
<name>A0ABX7N691_9BACT</name>
<dbReference type="PANTHER" id="PTHR11575">
    <property type="entry name" value="5'-NUCLEOTIDASE-RELATED"/>
    <property type="match status" value="1"/>
</dbReference>
<sequence>MTSSTRPLRFGLLSALLAACASTPPAPEAAPQVPPPARSSAAEAAPEPLRITVVGTNDLHGWVMPSRATLPNGAAVEQGGLAAFAGYLRILRAENPDGVLLLDGGDLFQGTLASNLTEGAVVIDAMNTLGYSASALGNHEFDFGPAGPLSVGIDGEDPFGALKARIAQAKFPIMGVNVTDSQTGVVPTWLGNDGTLLVERRGVRIGIMGLATPHTPQVTNPVNVASLRFAPLAPVALATAQALRARGAEVVIAVAHAGAVCKRHDNPRDASSCDRADSEMVELLEELPEGTLDAVVAGHTHQPVGHFIRGTPVIETSGKGRAFGLVDLYVDPVTRKVLPERSKLEGSIPVCVRVDSTVGTCDERKLKDTKQVELAPATFRGQPVVVDAAMEAQLTQALAQVEEMQRRPLGVRVPETLTRNYEAESPLGSVLSDALREVSKSDIALLNSGGLRAELPAGELTYGALFEVLPFDNTIAVLTVSTEELKRLLEAAYSRKGIYQVSGLKVRVETCNGVSKLASVTLANGKPLPAHKRFRVAMPDFLARGGGGLDDVLKTLAPESIDLGERQALTLRDGLIAHWKARGKALVAPAPGRLVRITGAASCPKAPAGDAGKTSSK</sequence>
<proteinExistence type="inferred from homology"/>
<dbReference type="CDD" id="cd00845">
    <property type="entry name" value="MPP_UshA_N_like"/>
    <property type="match status" value="1"/>
</dbReference>
<dbReference type="Gene3D" id="3.90.780.10">
    <property type="entry name" value="5'-Nucleotidase, C-terminal domain"/>
    <property type="match status" value="1"/>
</dbReference>
<dbReference type="Gene3D" id="3.60.21.10">
    <property type="match status" value="1"/>
</dbReference>
<feature type="domain" description="5'-Nucleotidase C-terminal" evidence="6">
    <location>
        <begin position="417"/>
        <end position="551"/>
    </location>
</feature>
<dbReference type="PRINTS" id="PR01607">
    <property type="entry name" value="APYRASEFAMLY"/>
</dbReference>
<organism evidence="7 8">
    <name type="scientific">Myxococcus landrumensis</name>
    <dbReference type="NCBI Taxonomy" id="2813577"/>
    <lineage>
        <taxon>Bacteria</taxon>
        <taxon>Pseudomonadati</taxon>
        <taxon>Myxococcota</taxon>
        <taxon>Myxococcia</taxon>
        <taxon>Myxococcales</taxon>
        <taxon>Cystobacterineae</taxon>
        <taxon>Myxococcaceae</taxon>
        <taxon>Myxococcus</taxon>
    </lineage>
</organism>
<dbReference type="PROSITE" id="PS00786">
    <property type="entry name" value="5_NUCLEOTIDASE_2"/>
    <property type="match status" value="1"/>
</dbReference>
<accession>A0ABX7N691</accession>
<dbReference type="InterPro" id="IPR029052">
    <property type="entry name" value="Metallo-depent_PP-like"/>
</dbReference>